<keyword evidence="3" id="KW-1185">Reference proteome</keyword>
<evidence type="ECO:0000313" key="2">
    <source>
        <dbReference type="EMBL" id="CAH1791845.1"/>
    </source>
</evidence>
<dbReference type="PANTHER" id="PTHR43157">
    <property type="entry name" value="PHOSPHATIDYLINOSITOL-GLYCAN BIOSYNTHESIS CLASS F PROTEIN-RELATED"/>
    <property type="match status" value="1"/>
</dbReference>
<dbReference type="PANTHER" id="PTHR43157:SF31">
    <property type="entry name" value="PHOSPHATIDYLINOSITOL-GLYCAN BIOSYNTHESIS CLASS F PROTEIN"/>
    <property type="match status" value="1"/>
</dbReference>
<dbReference type="AlphaFoldDB" id="A0A8J1U1B3"/>
<dbReference type="Proteomes" id="UP000749559">
    <property type="component" value="Unassembled WGS sequence"/>
</dbReference>
<evidence type="ECO:0000313" key="3">
    <source>
        <dbReference type="Proteomes" id="UP000749559"/>
    </source>
</evidence>
<protein>
    <submittedName>
        <fullName evidence="2">Uncharacterized protein</fullName>
    </submittedName>
</protein>
<reference evidence="2" key="1">
    <citation type="submission" date="2022-03" db="EMBL/GenBank/DDBJ databases">
        <authorList>
            <person name="Martin C."/>
        </authorList>
    </citation>
    <scope>NUCLEOTIDE SEQUENCE</scope>
</reference>
<name>A0A8J1U1B3_OWEFU</name>
<sequence>MNEKYGNFPAYAQSKVANILFSRVLAGILKGSGVTTYSLHPGTIMTEIGKDIPYLNNPIFATTTYPLWWFFLKTLEGGAQTTICCAVDEALKGESGLYYSDCEAMTEGLPPATQNDEDAKKLWELSLKLTGLDREIKT</sequence>
<dbReference type="SUPFAM" id="SSF51735">
    <property type="entry name" value="NAD(P)-binding Rossmann-fold domains"/>
    <property type="match status" value="1"/>
</dbReference>
<dbReference type="Gene3D" id="3.40.50.720">
    <property type="entry name" value="NAD(P)-binding Rossmann-like Domain"/>
    <property type="match status" value="1"/>
</dbReference>
<dbReference type="OrthoDB" id="191139at2759"/>
<keyword evidence="1" id="KW-0560">Oxidoreductase</keyword>
<organism evidence="2 3">
    <name type="scientific">Owenia fusiformis</name>
    <name type="common">Polychaete worm</name>
    <dbReference type="NCBI Taxonomy" id="6347"/>
    <lineage>
        <taxon>Eukaryota</taxon>
        <taxon>Metazoa</taxon>
        <taxon>Spiralia</taxon>
        <taxon>Lophotrochozoa</taxon>
        <taxon>Annelida</taxon>
        <taxon>Polychaeta</taxon>
        <taxon>Sedentaria</taxon>
        <taxon>Canalipalpata</taxon>
        <taxon>Sabellida</taxon>
        <taxon>Oweniida</taxon>
        <taxon>Oweniidae</taxon>
        <taxon>Owenia</taxon>
    </lineage>
</organism>
<dbReference type="InterPro" id="IPR036291">
    <property type="entry name" value="NAD(P)-bd_dom_sf"/>
</dbReference>
<dbReference type="EMBL" id="CAIIXF020000008">
    <property type="protein sequence ID" value="CAH1791845.1"/>
    <property type="molecule type" value="Genomic_DNA"/>
</dbReference>
<evidence type="ECO:0000256" key="1">
    <source>
        <dbReference type="ARBA" id="ARBA00023002"/>
    </source>
</evidence>
<comment type="caution">
    <text evidence="2">The sequence shown here is derived from an EMBL/GenBank/DDBJ whole genome shotgun (WGS) entry which is preliminary data.</text>
</comment>
<accession>A0A8J1U1B3</accession>
<dbReference type="GO" id="GO:0016491">
    <property type="term" value="F:oxidoreductase activity"/>
    <property type="evidence" value="ECO:0007669"/>
    <property type="project" value="UniProtKB-KW"/>
</dbReference>
<gene>
    <name evidence="2" type="ORF">OFUS_LOCUS16888</name>
</gene>
<proteinExistence type="predicted"/>